<dbReference type="GO" id="GO:0005737">
    <property type="term" value="C:cytoplasm"/>
    <property type="evidence" value="ECO:0007669"/>
    <property type="project" value="TreeGrafter"/>
</dbReference>
<dbReference type="SUPFAM" id="SSF101908">
    <property type="entry name" value="Putative isomerase YbhE"/>
    <property type="match status" value="1"/>
</dbReference>
<evidence type="ECO:0000313" key="4">
    <source>
        <dbReference type="Proteomes" id="UP000824469"/>
    </source>
</evidence>
<dbReference type="EMBL" id="JAHRHJ020000008">
    <property type="protein sequence ID" value="KAH9305181.1"/>
    <property type="molecule type" value="Genomic_DNA"/>
</dbReference>
<accession>A0AA38KIA1</accession>
<dbReference type="SUPFAM" id="SSF50978">
    <property type="entry name" value="WD40 repeat-like"/>
    <property type="match status" value="1"/>
</dbReference>
<dbReference type="AlphaFoldDB" id="A0AA38KIA1"/>
<sequence length="630" mass="68723">MLPGPPRRENGGCSHCCEKGLLAYGAGSSIVIVDCRSMQVVSVLPMPPSSSSPLLLPAPFVTSLQWTPQAMQKDLTQELSTAHLRLAVGDRQGRIAIWDAGSGQVTHWLNFESEKGKLGIQDVCWVRGKGKGSWLLMAIHGPSLLAIWSTLTARCIWKYDAAPHLLVSLRRDPFDFTHVCVLGFKGLLLSIKVTGDGENEMVLKEHQLQVSEIGNSKSDKEGGNNHSSLSPALALFPNVFVKCLFSSRWAHILYVMFPREIIIFDLQYGTPLSVTGLPRGSAHFFDLITDVHGDLLYCAHVDGKLSTWKRKEGKQTYILCMVEALIPLMGTSVPSPTVLAVSYCSSELEIEKAGRIDLEETSGVNLFELPVYTEKTASSILSGQSALVPETALISISDDGKVWKWLLTAEVPGDVHIQEMNHTVSGGSIQHNVKEILPDLLDTQVDGHSEEENAIIQQLRTSMFRRHEPVFQLNLTGQLHLLSSTITTLAVPAPSLTATLTGGGNGPAIAVPLVALATQGGCIEVVDVVATAVVTSFSVHNNAIRGLRWLGNSRLVSFSYTQVNEKAGGYINILAVTCMRSGISRLFRVLQKPERAPVRALRASPSGRYLLILFREAPVEVWAMTRNPQM</sequence>
<dbReference type="PANTHER" id="PTHR14593:SF5">
    <property type="entry name" value="WD REPEAT-CONTAINING PROTEIN 11"/>
    <property type="match status" value="1"/>
</dbReference>
<feature type="domain" description="WDR11 second beta-propeller" evidence="2">
    <location>
        <begin position="481"/>
        <end position="630"/>
    </location>
</feature>
<organism evidence="3 4">
    <name type="scientific">Taxus chinensis</name>
    <name type="common">Chinese yew</name>
    <name type="synonym">Taxus wallichiana var. chinensis</name>
    <dbReference type="NCBI Taxonomy" id="29808"/>
    <lineage>
        <taxon>Eukaryota</taxon>
        <taxon>Viridiplantae</taxon>
        <taxon>Streptophyta</taxon>
        <taxon>Embryophyta</taxon>
        <taxon>Tracheophyta</taxon>
        <taxon>Spermatophyta</taxon>
        <taxon>Pinopsida</taxon>
        <taxon>Pinidae</taxon>
        <taxon>Conifers II</taxon>
        <taxon>Cupressales</taxon>
        <taxon>Taxaceae</taxon>
        <taxon>Taxus</taxon>
    </lineage>
</organism>
<comment type="caution">
    <text evidence="3">The sequence shown here is derived from an EMBL/GenBank/DDBJ whole genome shotgun (WGS) entry which is preliminary data.</text>
</comment>
<feature type="domain" description="WDR11 first beta-propeller" evidence="1">
    <location>
        <begin position="4"/>
        <end position="479"/>
    </location>
</feature>
<dbReference type="InterPro" id="IPR057853">
    <property type="entry name" value="Beta-prop_WDR11_2nd"/>
</dbReference>
<dbReference type="InterPro" id="IPR015943">
    <property type="entry name" value="WD40/YVTN_repeat-like_dom_sf"/>
</dbReference>
<dbReference type="InterPro" id="IPR036322">
    <property type="entry name" value="WD40_repeat_dom_sf"/>
</dbReference>
<evidence type="ECO:0000313" key="3">
    <source>
        <dbReference type="EMBL" id="KAH9305181.1"/>
    </source>
</evidence>
<reference evidence="3 4" key="1">
    <citation type="journal article" date="2021" name="Nat. Plants">
        <title>The Taxus genome provides insights into paclitaxel biosynthesis.</title>
        <authorList>
            <person name="Xiong X."/>
            <person name="Gou J."/>
            <person name="Liao Q."/>
            <person name="Li Y."/>
            <person name="Zhou Q."/>
            <person name="Bi G."/>
            <person name="Li C."/>
            <person name="Du R."/>
            <person name="Wang X."/>
            <person name="Sun T."/>
            <person name="Guo L."/>
            <person name="Liang H."/>
            <person name="Lu P."/>
            <person name="Wu Y."/>
            <person name="Zhang Z."/>
            <person name="Ro D.K."/>
            <person name="Shang Y."/>
            <person name="Huang S."/>
            <person name="Yan J."/>
        </authorList>
    </citation>
    <scope>NUCLEOTIDE SEQUENCE [LARGE SCALE GENOMIC DNA]</scope>
    <source>
        <strain evidence="3">Ta-2019</strain>
    </source>
</reference>
<dbReference type="InterPro" id="IPR057852">
    <property type="entry name" value="Beta-prop_WDR11_1st"/>
</dbReference>
<dbReference type="Gene3D" id="2.130.10.10">
    <property type="entry name" value="YVTN repeat-like/Quinoprotein amine dehydrogenase"/>
    <property type="match status" value="2"/>
</dbReference>
<evidence type="ECO:0000259" key="2">
    <source>
        <dbReference type="Pfam" id="PF23752"/>
    </source>
</evidence>
<dbReference type="InterPro" id="IPR039694">
    <property type="entry name" value="WDR11"/>
</dbReference>
<evidence type="ECO:0000259" key="1">
    <source>
        <dbReference type="Pfam" id="PF23751"/>
    </source>
</evidence>
<feature type="non-terminal residue" evidence="3">
    <location>
        <position position="1"/>
    </location>
</feature>
<keyword evidence="4" id="KW-1185">Reference proteome</keyword>
<name>A0AA38KIA1_TAXCH</name>
<dbReference type="Pfam" id="PF23752">
    <property type="entry name" value="Beta-prop_WDR11_2nd"/>
    <property type="match status" value="1"/>
</dbReference>
<protein>
    <submittedName>
        <fullName evidence="3">Uncharacterized protein</fullName>
    </submittedName>
</protein>
<gene>
    <name evidence="3" type="ORF">KI387_009585</name>
</gene>
<dbReference type="Pfam" id="PF23751">
    <property type="entry name" value="Beta-prop_WDR11_1st"/>
    <property type="match status" value="1"/>
</dbReference>
<dbReference type="OMA" id="HATESTW"/>
<dbReference type="Proteomes" id="UP000824469">
    <property type="component" value="Unassembled WGS sequence"/>
</dbReference>
<dbReference type="PANTHER" id="PTHR14593">
    <property type="entry name" value="WD REPEAT-CONTAINING PROTEIN 11"/>
    <property type="match status" value="1"/>
</dbReference>
<proteinExistence type="predicted"/>